<dbReference type="OrthoDB" id="10616756at2759"/>
<evidence type="ECO:0000313" key="1">
    <source>
        <dbReference type="EMBL" id="GFZ09024.1"/>
    </source>
</evidence>
<protein>
    <submittedName>
        <fullName evidence="1">Uncharacterized protein</fullName>
    </submittedName>
</protein>
<dbReference type="AlphaFoldDB" id="A0A7J0GE01"/>
<keyword evidence="2" id="KW-1185">Reference proteome</keyword>
<dbReference type="EMBL" id="BJWL01000020">
    <property type="protein sequence ID" value="GFZ09024.1"/>
    <property type="molecule type" value="Genomic_DNA"/>
</dbReference>
<reference evidence="1 2" key="1">
    <citation type="submission" date="2019-07" db="EMBL/GenBank/DDBJ databases">
        <title>De Novo Assembly of kiwifruit Actinidia rufa.</title>
        <authorList>
            <person name="Sugita-Konishi S."/>
            <person name="Sato K."/>
            <person name="Mori E."/>
            <person name="Abe Y."/>
            <person name="Kisaki G."/>
            <person name="Hamano K."/>
            <person name="Suezawa K."/>
            <person name="Otani M."/>
            <person name="Fukuda T."/>
            <person name="Manabe T."/>
            <person name="Gomi K."/>
            <person name="Tabuchi M."/>
            <person name="Akimitsu K."/>
            <person name="Kataoka I."/>
        </authorList>
    </citation>
    <scope>NUCLEOTIDE SEQUENCE [LARGE SCALE GENOMIC DNA]</scope>
    <source>
        <strain evidence="2">cv. Fuchu</strain>
    </source>
</reference>
<organism evidence="1 2">
    <name type="scientific">Actinidia rufa</name>
    <dbReference type="NCBI Taxonomy" id="165716"/>
    <lineage>
        <taxon>Eukaryota</taxon>
        <taxon>Viridiplantae</taxon>
        <taxon>Streptophyta</taxon>
        <taxon>Embryophyta</taxon>
        <taxon>Tracheophyta</taxon>
        <taxon>Spermatophyta</taxon>
        <taxon>Magnoliopsida</taxon>
        <taxon>eudicotyledons</taxon>
        <taxon>Gunneridae</taxon>
        <taxon>Pentapetalae</taxon>
        <taxon>asterids</taxon>
        <taxon>Ericales</taxon>
        <taxon>Actinidiaceae</taxon>
        <taxon>Actinidia</taxon>
    </lineage>
</organism>
<evidence type="ECO:0000313" key="2">
    <source>
        <dbReference type="Proteomes" id="UP000585474"/>
    </source>
</evidence>
<sequence>MLPYVISNILAEKRNGISRPEAVLQSKEQLWPKARKAGAQKRSDAKSEDFLYLYKPEGATAYLLQFELQNGFDLPVEVARASVALVEVAEKGEVEVEVSVAVDVDGLGADEAFLLSSRSALAPDLELALHRLASSPAKGRKVCFVDQAVEF</sequence>
<comment type="caution">
    <text evidence="1">The sequence shown here is derived from an EMBL/GenBank/DDBJ whole genome shotgun (WGS) entry which is preliminary data.</text>
</comment>
<dbReference type="Proteomes" id="UP000585474">
    <property type="component" value="Unassembled WGS sequence"/>
</dbReference>
<name>A0A7J0GE01_9ERIC</name>
<accession>A0A7J0GE01</accession>
<gene>
    <name evidence="1" type="ORF">Acr_20g0008320</name>
</gene>
<proteinExistence type="predicted"/>